<feature type="transmembrane region" description="Helical" evidence="14">
    <location>
        <begin position="303"/>
        <end position="324"/>
    </location>
</feature>
<keyword evidence="9" id="KW-0256">Endoplasmic reticulum</keyword>
<evidence type="ECO:0000256" key="13">
    <source>
        <dbReference type="ARBA" id="ARBA00048064"/>
    </source>
</evidence>
<accession>A0A2A2J2U1</accession>
<dbReference type="GO" id="GO:0005789">
    <property type="term" value="C:endoplasmic reticulum membrane"/>
    <property type="evidence" value="ECO:0007669"/>
    <property type="project" value="UniProtKB-SubCell"/>
</dbReference>
<feature type="transmembrane region" description="Helical" evidence="14">
    <location>
        <begin position="110"/>
        <end position="131"/>
    </location>
</feature>
<comment type="pathway">
    <text evidence="2">Protein modification; protein glycosylation.</text>
</comment>
<comment type="similarity">
    <text evidence="3 14">Belongs to the ALG10 glucosyltransferase family.</text>
</comment>
<dbReference type="OrthoDB" id="4769at2759"/>
<keyword evidence="8 14" id="KW-0812">Transmembrane</keyword>
<evidence type="ECO:0000256" key="8">
    <source>
        <dbReference type="ARBA" id="ARBA00022692"/>
    </source>
</evidence>
<dbReference type="Pfam" id="PF04922">
    <property type="entry name" value="DIE2_ALG10"/>
    <property type="match status" value="2"/>
</dbReference>
<evidence type="ECO:0000256" key="4">
    <source>
        <dbReference type="ARBA" id="ARBA00011967"/>
    </source>
</evidence>
<dbReference type="EC" id="2.4.1.256" evidence="4 14"/>
<dbReference type="Proteomes" id="UP000218231">
    <property type="component" value="Unassembled WGS sequence"/>
</dbReference>
<feature type="transmembrane region" description="Helical" evidence="14">
    <location>
        <begin position="336"/>
        <end position="353"/>
    </location>
</feature>
<evidence type="ECO:0000256" key="10">
    <source>
        <dbReference type="ARBA" id="ARBA00022989"/>
    </source>
</evidence>
<evidence type="ECO:0000256" key="14">
    <source>
        <dbReference type="PIRNR" id="PIRNR028810"/>
    </source>
</evidence>
<evidence type="ECO:0000256" key="5">
    <source>
        <dbReference type="ARBA" id="ARBA00018512"/>
    </source>
</evidence>
<feature type="transmembrane region" description="Helical" evidence="14">
    <location>
        <begin position="234"/>
        <end position="251"/>
    </location>
</feature>
<dbReference type="GO" id="GO:0106073">
    <property type="term" value="F:dolichyl pyrophosphate Glc2Man9GlcNAc2 alpha-1,2-glucosyltransferase activity"/>
    <property type="evidence" value="ECO:0007669"/>
    <property type="project" value="UniProtKB-UniRule"/>
</dbReference>
<comment type="caution">
    <text evidence="15">The sequence shown here is derived from an EMBL/GenBank/DDBJ whole genome shotgun (WGS) entry which is preliminary data.</text>
</comment>
<dbReference type="EMBL" id="LIAE01010714">
    <property type="protein sequence ID" value="PAV56170.1"/>
    <property type="molecule type" value="Genomic_DNA"/>
</dbReference>
<dbReference type="PANTHER" id="PTHR12989">
    <property type="entry name" value="ALPHA-1,2-GLUCOSYLTRANSFERASE ALG10"/>
    <property type="match status" value="1"/>
</dbReference>
<organism evidence="15 16">
    <name type="scientific">Diploscapter pachys</name>
    <dbReference type="NCBI Taxonomy" id="2018661"/>
    <lineage>
        <taxon>Eukaryota</taxon>
        <taxon>Metazoa</taxon>
        <taxon>Ecdysozoa</taxon>
        <taxon>Nematoda</taxon>
        <taxon>Chromadorea</taxon>
        <taxon>Rhabditida</taxon>
        <taxon>Rhabditina</taxon>
        <taxon>Rhabditomorpha</taxon>
        <taxon>Rhabditoidea</taxon>
        <taxon>Rhabditidae</taxon>
        <taxon>Diploscapter</taxon>
    </lineage>
</organism>
<evidence type="ECO:0000256" key="2">
    <source>
        <dbReference type="ARBA" id="ARBA00004922"/>
    </source>
</evidence>
<evidence type="ECO:0000256" key="3">
    <source>
        <dbReference type="ARBA" id="ARBA00010600"/>
    </source>
</evidence>
<reference evidence="15 16" key="1">
    <citation type="journal article" date="2017" name="Curr. Biol.">
        <title>Genome architecture and evolution of a unichromosomal asexual nematode.</title>
        <authorList>
            <person name="Fradin H."/>
            <person name="Zegar C."/>
            <person name="Gutwein M."/>
            <person name="Lucas J."/>
            <person name="Kovtun M."/>
            <person name="Corcoran D."/>
            <person name="Baugh L.R."/>
            <person name="Kiontke K."/>
            <person name="Gunsalus K."/>
            <person name="Fitch D.H."/>
            <person name="Piano F."/>
        </authorList>
    </citation>
    <scope>NUCLEOTIDE SEQUENCE [LARGE SCALE GENOMIC DNA]</scope>
    <source>
        <strain evidence="15">PF1309</strain>
    </source>
</reference>
<proteinExistence type="inferred from homology"/>
<feature type="transmembrane region" description="Helical" evidence="14">
    <location>
        <begin position="373"/>
        <end position="396"/>
    </location>
</feature>
<evidence type="ECO:0000256" key="11">
    <source>
        <dbReference type="ARBA" id="ARBA00023136"/>
    </source>
</evidence>
<dbReference type="AlphaFoldDB" id="A0A2A2J2U1"/>
<comment type="subcellular location">
    <subcellularLocation>
        <location evidence="1">Endoplasmic reticulum membrane</location>
        <topology evidence="1">Multi-pass membrane protein</topology>
    </subcellularLocation>
</comment>
<keyword evidence="6 14" id="KW-0328">Glycosyltransferase</keyword>
<evidence type="ECO:0000313" key="15">
    <source>
        <dbReference type="EMBL" id="PAV56170.1"/>
    </source>
</evidence>
<dbReference type="GO" id="GO:0006488">
    <property type="term" value="P:dolichol-linked oligosaccharide biosynthetic process"/>
    <property type="evidence" value="ECO:0007669"/>
    <property type="project" value="UniProtKB-UniRule"/>
</dbReference>
<keyword evidence="10 14" id="KW-1133">Transmembrane helix</keyword>
<keyword evidence="16" id="KW-1185">Reference proteome</keyword>
<name>A0A2A2J2U1_9BILA</name>
<comment type="catalytic activity">
    <reaction evidence="13">
        <text>an alpha-D-Glc-(1-&gt;3)-alpha-D-Glc-(1-&gt;3)-alpha-D-Man-(1-&gt;2)-alpha-D-Man-(1-&gt;2)-alpha-D-Man-(1-&gt;3)-[alpha-D-Man-(1-&gt;2)-alpha-D-Man-(1-&gt;3)-[alpha-D-Man-(1-&gt;2)-alpha-D-Man-(1-&gt;6)]-alpha-D-Man-(1-&gt;6)]-beta-D-Man-(1-&gt;4)-beta-D-GlcNAc-(1-&gt;4)-alpha-D-GlcNAc-diphospho-di-trans,poly-cis-dolichol + a di-trans,poly-cis-dolichyl beta-D-glucosyl phosphate = a alpha-D-Glc-(1-&gt;2)-alpha-D-Glc-(1-&gt;3)-alpha-D-Glc-(1-&gt;3)-alpha-D-Man-(1-&gt;2)-alpha-D-Man-(1-&gt;2)-alpha-D-Man-(1-&gt;3)-[alpha-D-Man-(1-&gt;2)-alpha-D-Man-(1-&gt;3)-[alpha-D-Man-(1-&gt;2)-alpha-D-Man-(1-&gt;6)]-alpha-D-Man-(1-&gt;6)]-beta-D-Man-(1-&gt;4)-beta-D-GlcNAc-(1-&gt;4)-alpha-D-GlcNAc-diphospho-di-trans,poly-cis-dolichol + a di-trans,poly-cis-dolichyl phosphate + H(+)</text>
        <dbReference type="Rhea" id="RHEA:29543"/>
        <dbReference type="Rhea" id="RHEA-COMP:19498"/>
        <dbReference type="Rhea" id="RHEA-COMP:19502"/>
        <dbReference type="Rhea" id="RHEA-COMP:19512"/>
        <dbReference type="Rhea" id="RHEA-COMP:19522"/>
        <dbReference type="ChEBI" id="CHEBI:15378"/>
        <dbReference type="ChEBI" id="CHEBI:57525"/>
        <dbReference type="ChEBI" id="CHEBI:57683"/>
        <dbReference type="ChEBI" id="CHEBI:132522"/>
        <dbReference type="ChEBI" id="CHEBI:132523"/>
        <dbReference type="EC" id="2.4.1.256"/>
    </reaction>
    <physiologicalReaction direction="left-to-right" evidence="13">
        <dbReference type="Rhea" id="RHEA:29544"/>
    </physiologicalReaction>
</comment>
<feature type="transmembrane region" description="Helical" evidence="14">
    <location>
        <begin position="194"/>
        <end position="214"/>
    </location>
</feature>
<comment type="caution">
    <text evidence="14">Lacks conserved residue(s) required for the propagation of feature annotation.</text>
</comment>
<feature type="transmembrane region" description="Helical" evidence="14">
    <location>
        <begin position="71"/>
        <end position="98"/>
    </location>
</feature>
<dbReference type="InterPro" id="IPR016900">
    <property type="entry name" value="Alg10"/>
</dbReference>
<dbReference type="PIRSF" id="PIRSF028810">
    <property type="entry name" value="Alpha1_2_glucosyltferase_Alg10"/>
    <property type="match status" value="1"/>
</dbReference>
<evidence type="ECO:0000256" key="7">
    <source>
        <dbReference type="ARBA" id="ARBA00022679"/>
    </source>
</evidence>
<evidence type="ECO:0000256" key="12">
    <source>
        <dbReference type="ARBA" id="ARBA00044727"/>
    </source>
</evidence>
<keyword evidence="7" id="KW-0808">Transferase</keyword>
<keyword evidence="11 14" id="KW-0472">Membrane</keyword>
<evidence type="ECO:0000256" key="6">
    <source>
        <dbReference type="ARBA" id="ARBA00022676"/>
    </source>
</evidence>
<evidence type="ECO:0000256" key="9">
    <source>
        <dbReference type="ARBA" id="ARBA00022824"/>
    </source>
</evidence>
<gene>
    <name evidence="15" type="ORF">WR25_13394</name>
</gene>
<protein>
    <recommendedName>
        <fullName evidence="5 14">Dol-P-Glc:Glc(2)Man(9)GlcNAc(2)-PP-Dol alpha-1,2-glucosyltransferase</fullName>
        <ecNumber evidence="4 14">2.4.1.256</ecNumber>
    </recommendedName>
</protein>
<feature type="transmembrane region" description="Helical" evidence="14">
    <location>
        <begin position="20"/>
        <end position="38"/>
    </location>
</feature>
<dbReference type="STRING" id="2018661.A0A2A2J2U1"/>
<comment type="function">
    <text evidence="12">Dol-P-Glc:Glc(2)Man(9)GlcNAc(2)-PP-Dol alpha-1,2-glucosyltransferase that operates in the biosynthetic pathway of dolichol-linked oligosaccharides, the glycan precursors employed in protein asparagine (N)-glycosylation. The assembly of dolichol-linked oligosaccharides begins on the cytosolic side of the endoplasmic reticulum membrane and finishes in its lumen. The sequential addition of sugars to dolichol pyrophosphate produces dolichol-linked oligosaccharides containing fourteen sugars, including two GlcNAcs, nine mannoses and three glucoses. Once assembled, the oligosaccharide is transferred from the lipid to nascent proteins by oligosaccharyltransferases. In the lumen of the endoplasmic reticulum, adds the third and last glucose residue from dolichyl phosphate glucose (Dol-P-Glc) onto the lipid-linked oligosaccharide intermediate Glc(2)Man(9)GlcNAc(2)-PP-Dol to produce Glc(3)Man(9)GlcNAc(2)-PP-Dol.</text>
</comment>
<evidence type="ECO:0000256" key="1">
    <source>
        <dbReference type="ARBA" id="ARBA00004477"/>
    </source>
</evidence>
<dbReference type="PANTHER" id="PTHR12989:SF10">
    <property type="entry name" value="DOL-P-GLC:GLC(2)MAN(9)GLCNAC(2)-PP-DOL ALPHA-1,2-GLUCOSYLTRANSFERASE-RELATED"/>
    <property type="match status" value="1"/>
</dbReference>
<sequence length="414" mass="47006">MKKQSDAGRCLSRRGDVALAALISSLHAFVVSLVYKIVPEPYMDEIFHVNQTRTYCEGSLAWNPKITTPPALYLISMPFCGFERYANSAILFFATLAFCRYRRMFCRDCVHLTVLVSLCLPVLLHSSFLFYTDLLSIAAVVAGFTFKNSFVSSIFFTLSVFTRQTNILWAGLYAASRLFYGIEKERPISSAIKGLLPLTPFIGMAAGFVGFVYWNGGIVLGDASAHQPQLHLAQLFYLGLFMALHAWPQALVDAGRIIRHDVLSLSTALLVPLSAVSINYFAFDHPYLLADNRHISSIIWRRLLGPVQLRQLLVPLYVASFLFLRRSTSHSSPIERFLFVLCCAASVVPAHLLEFRYFIIPFVLWRLTLITKYSWLIVVELISNLAIFSAVFYLFLEKPFEWSNEPGVQQRYMW</sequence>
<evidence type="ECO:0000313" key="16">
    <source>
        <dbReference type="Proteomes" id="UP000218231"/>
    </source>
</evidence>
<feature type="transmembrane region" description="Helical" evidence="14">
    <location>
        <begin position="263"/>
        <end position="283"/>
    </location>
</feature>